<proteinExistence type="predicted"/>
<dbReference type="Pfam" id="PF20130">
    <property type="entry name" value="DUF6520"/>
    <property type="match status" value="1"/>
</dbReference>
<dbReference type="InterPro" id="IPR045391">
    <property type="entry name" value="DUF6520"/>
</dbReference>
<keyword evidence="1" id="KW-0732">Signal</keyword>
<gene>
    <name evidence="2" type="ORF">NJT12_07910</name>
</gene>
<protein>
    <submittedName>
        <fullName evidence="2">DUF6520 family protein</fullName>
    </submittedName>
</protein>
<accession>A0ABT4WAD6</accession>
<feature type="signal peptide" evidence="1">
    <location>
        <begin position="1"/>
        <end position="24"/>
    </location>
</feature>
<reference evidence="2 3" key="1">
    <citation type="journal article" date="2023" name="Chemosphere">
        <title>Whole genome analysis of Flavobacterium aziz-sancarii sp. nov., isolated from Ardley Island (Antarctica), revealed a rich resistome and bioremediation potential.</title>
        <authorList>
            <person name="Otur C."/>
            <person name="Okay S."/>
            <person name="Kurt-Kizildogan A."/>
        </authorList>
    </citation>
    <scope>NUCLEOTIDE SEQUENCE [LARGE SCALE GENOMIC DNA]</scope>
    <source>
        <strain evidence="2 3">AC</strain>
    </source>
</reference>
<evidence type="ECO:0000256" key="1">
    <source>
        <dbReference type="SAM" id="SignalP"/>
    </source>
</evidence>
<feature type="chain" id="PRO_5045879326" evidence="1">
    <location>
        <begin position="25"/>
        <end position="97"/>
    </location>
</feature>
<dbReference type="Proteomes" id="UP001212170">
    <property type="component" value="Unassembled WGS sequence"/>
</dbReference>
<evidence type="ECO:0000313" key="3">
    <source>
        <dbReference type="Proteomes" id="UP001212170"/>
    </source>
</evidence>
<dbReference type="RefSeq" id="WP_271335344.1">
    <property type="nucleotide sequence ID" value="NZ_JAMZNK010000009.1"/>
</dbReference>
<comment type="caution">
    <text evidence="2">The sequence shown here is derived from an EMBL/GenBank/DDBJ whole genome shotgun (WGS) entry which is preliminary data.</text>
</comment>
<name>A0ABT4WAD6_9FLAO</name>
<evidence type="ECO:0000313" key="2">
    <source>
        <dbReference type="EMBL" id="MDA6069540.1"/>
    </source>
</evidence>
<sequence>MKTLILKNVLPAAVVALAVSGAFATTSMQKAPEKNDVALKWGYFANPNGTCSPNRTQCSDIQKEELCRMGDTSGPIAYEKNAENNCVQPLYRVVNGQ</sequence>
<organism evidence="2 3">
    <name type="scientific">Flavobacterium azizsancarii</name>
    <dbReference type="NCBI Taxonomy" id="2961580"/>
    <lineage>
        <taxon>Bacteria</taxon>
        <taxon>Pseudomonadati</taxon>
        <taxon>Bacteroidota</taxon>
        <taxon>Flavobacteriia</taxon>
        <taxon>Flavobacteriales</taxon>
        <taxon>Flavobacteriaceae</taxon>
        <taxon>Flavobacterium</taxon>
    </lineage>
</organism>
<keyword evidence="3" id="KW-1185">Reference proteome</keyword>
<dbReference type="EMBL" id="JAMZNK010000009">
    <property type="protein sequence ID" value="MDA6069540.1"/>
    <property type="molecule type" value="Genomic_DNA"/>
</dbReference>